<gene>
    <name evidence="2" type="primary">ORF57882</name>
</gene>
<feature type="compositionally biased region" description="Polar residues" evidence="1">
    <location>
        <begin position="1"/>
        <end position="23"/>
    </location>
</feature>
<evidence type="ECO:0000313" key="2">
    <source>
        <dbReference type="EMBL" id="CEK66251.1"/>
    </source>
</evidence>
<sequence>MIYQIKSTTSNRNAPPTKNSFNSHALPDPQNLTDIEYLLCRHCLAANLF</sequence>
<feature type="region of interest" description="Disordered" evidence="1">
    <location>
        <begin position="1"/>
        <end position="26"/>
    </location>
</feature>
<dbReference type="EMBL" id="HACG01019386">
    <property type="protein sequence ID" value="CEK66251.1"/>
    <property type="molecule type" value="Transcribed_RNA"/>
</dbReference>
<organism evidence="2">
    <name type="scientific">Arion vulgaris</name>
    <dbReference type="NCBI Taxonomy" id="1028688"/>
    <lineage>
        <taxon>Eukaryota</taxon>
        <taxon>Metazoa</taxon>
        <taxon>Spiralia</taxon>
        <taxon>Lophotrochozoa</taxon>
        <taxon>Mollusca</taxon>
        <taxon>Gastropoda</taxon>
        <taxon>Heterobranchia</taxon>
        <taxon>Euthyneura</taxon>
        <taxon>Panpulmonata</taxon>
        <taxon>Eupulmonata</taxon>
        <taxon>Stylommatophora</taxon>
        <taxon>Helicina</taxon>
        <taxon>Arionoidea</taxon>
        <taxon>Arionidae</taxon>
        <taxon>Arion</taxon>
    </lineage>
</organism>
<evidence type="ECO:0000256" key="1">
    <source>
        <dbReference type="SAM" id="MobiDB-lite"/>
    </source>
</evidence>
<reference evidence="2" key="1">
    <citation type="submission" date="2014-12" db="EMBL/GenBank/DDBJ databases">
        <title>Insight into the proteome of Arion vulgaris.</title>
        <authorList>
            <person name="Aradska J."/>
            <person name="Bulat T."/>
            <person name="Smidak R."/>
            <person name="Sarate P."/>
            <person name="Gangsoo J."/>
            <person name="Sialana F."/>
            <person name="Bilban M."/>
            <person name="Lubec G."/>
        </authorList>
    </citation>
    <scope>NUCLEOTIDE SEQUENCE</scope>
    <source>
        <tissue evidence="2">Skin</tissue>
    </source>
</reference>
<accession>A0A0B6ZEG5</accession>
<protein>
    <submittedName>
        <fullName evidence="2">Uncharacterized protein</fullName>
    </submittedName>
</protein>
<name>A0A0B6ZEG5_9EUPU</name>
<proteinExistence type="predicted"/>
<dbReference type="AlphaFoldDB" id="A0A0B6ZEG5"/>